<comment type="caution">
    <text evidence="6">The sequence shown here is derived from an EMBL/GenBank/DDBJ whole genome shotgun (WGS) entry which is preliminary data.</text>
</comment>
<feature type="region of interest" description="Disordered" evidence="3">
    <location>
        <begin position="247"/>
        <end position="279"/>
    </location>
</feature>
<evidence type="ECO:0000313" key="6">
    <source>
        <dbReference type="EMBL" id="MFC4533272.1"/>
    </source>
</evidence>
<keyword evidence="1" id="KW-0326">Glycosidase</keyword>
<keyword evidence="4" id="KW-0732">Signal</keyword>
<feature type="region of interest" description="Disordered" evidence="3">
    <location>
        <begin position="35"/>
        <end position="67"/>
    </location>
</feature>
<feature type="compositionally biased region" description="Polar residues" evidence="3">
    <location>
        <begin position="250"/>
        <end position="262"/>
    </location>
</feature>
<protein>
    <recommendedName>
        <fullName evidence="5">Fibronectin type-III domain-containing protein</fullName>
    </recommendedName>
</protein>
<feature type="compositionally biased region" description="Low complexity" evidence="3">
    <location>
        <begin position="35"/>
        <end position="55"/>
    </location>
</feature>
<dbReference type="SUPFAM" id="SSF49265">
    <property type="entry name" value="Fibronectin type III"/>
    <property type="match status" value="1"/>
</dbReference>
<organism evidence="6 7">
    <name type="scientific">Sphaerisporangium dianthi</name>
    <dbReference type="NCBI Taxonomy" id="1436120"/>
    <lineage>
        <taxon>Bacteria</taxon>
        <taxon>Bacillati</taxon>
        <taxon>Actinomycetota</taxon>
        <taxon>Actinomycetes</taxon>
        <taxon>Streptosporangiales</taxon>
        <taxon>Streptosporangiaceae</taxon>
        <taxon>Sphaerisporangium</taxon>
    </lineage>
</organism>
<feature type="domain" description="Fibronectin type-III" evidence="5">
    <location>
        <begin position="59"/>
        <end position="163"/>
    </location>
</feature>
<evidence type="ECO:0000256" key="4">
    <source>
        <dbReference type="SAM" id="SignalP"/>
    </source>
</evidence>
<dbReference type="Proteomes" id="UP001596004">
    <property type="component" value="Unassembled WGS sequence"/>
</dbReference>
<dbReference type="RefSeq" id="WP_380842548.1">
    <property type="nucleotide sequence ID" value="NZ_JBHSFP010000014.1"/>
</dbReference>
<feature type="signal peptide" evidence="4">
    <location>
        <begin position="1"/>
        <end position="16"/>
    </location>
</feature>
<gene>
    <name evidence="6" type="ORF">ACFO60_21065</name>
</gene>
<evidence type="ECO:0000256" key="1">
    <source>
        <dbReference type="ARBA" id="ARBA00023295"/>
    </source>
</evidence>
<feature type="chain" id="PRO_5046752685" description="Fibronectin type-III domain-containing protein" evidence="4">
    <location>
        <begin position="17"/>
        <end position="279"/>
    </location>
</feature>
<keyword evidence="2" id="KW-0119">Carbohydrate metabolism</keyword>
<dbReference type="Gene3D" id="2.60.40.10">
    <property type="entry name" value="Immunoglobulins"/>
    <property type="match status" value="1"/>
</dbReference>
<sequence length="279" mass="28544">MSRGLLIAGCAATATAAVLGAGLMPASGAAAGPMPASGAAAGSAHSAPRAGAAAADTTPPSEPVGLTPRTVYRPGVAGLTWTQSTDNVGITGYDIYAWSYSSPVTGSFSRVQANFTHTATQVTADVIYLMPGRAHLFYVVAVDAAGNRSVPSLLAMNRATAEPPNMTPSPGPSSPPMPWDLRVFNGPAPGYAGMQWATSGSTSTTHWPVFRRSSSQWGLGDDSPLPRTMVRIGGEASYTFQVVARDDAGNLSNPSNAATYLNPSPSPSPAPSATRRARP</sequence>
<evidence type="ECO:0000256" key="3">
    <source>
        <dbReference type="SAM" id="MobiDB-lite"/>
    </source>
</evidence>
<dbReference type="InterPro" id="IPR003961">
    <property type="entry name" value="FN3_dom"/>
</dbReference>
<reference evidence="7" key="1">
    <citation type="journal article" date="2019" name="Int. J. Syst. Evol. Microbiol.">
        <title>The Global Catalogue of Microorganisms (GCM) 10K type strain sequencing project: providing services to taxonomists for standard genome sequencing and annotation.</title>
        <authorList>
            <consortium name="The Broad Institute Genomics Platform"/>
            <consortium name="The Broad Institute Genome Sequencing Center for Infectious Disease"/>
            <person name="Wu L."/>
            <person name="Ma J."/>
        </authorList>
    </citation>
    <scope>NUCLEOTIDE SEQUENCE [LARGE SCALE GENOMIC DNA]</scope>
    <source>
        <strain evidence="7">CGMCC 4.7132</strain>
    </source>
</reference>
<name>A0ABV9CKA0_9ACTN</name>
<keyword evidence="7" id="KW-1185">Reference proteome</keyword>
<dbReference type="InterPro" id="IPR036116">
    <property type="entry name" value="FN3_sf"/>
</dbReference>
<dbReference type="PROSITE" id="PS50853">
    <property type="entry name" value="FN3"/>
    <property type="match status" value="1"/>
</dbReference>
<keyword evidence="1" id="KW-0378">Hydrolase</keyword>
<evidence type="ECO:0000259" key="5">
    <source>
        <dbReference type="PROSITE" id="PS50853"/>
    </source>
</evidence>
<dbReference type="EMBL" id="JBHSFP010000014">
    <property type="protein sequence ID" value="MFC4533272.1"/>
    <property type="molecule type" value="Genomic_DNA"/>
</dbReference>
<evidence type="ECO:0000256" key="2">
    <source>
        <dbReference type="ARBA" id="ARBA00023326"/>
    </source>
</evidence>
<evidence type="ECO:0000313" key="7">
    <source>
        <dbReference type="Proteomes" id="UP001596004"/>
    </source>
</evidence>
<dbReference type="InterPro" id="IPR013783">
    <property type="entry name" value="Ig-like_fold"/>
</dbReference>
<accession>A0ABV9CKA0</accession>
<proteinExistence type="predicted"/>
<keyword evidence="2" id="KW-0624">Polysaccharide degradation</keyword>